<name>A0AAQ3JFS8_ANAHA</name>
<reference evidence="2" key="1">
    <citation type="submission" date="2023-08" db="EMBL/GenBank/DDBJ databases">
        <title>Complete Genome Sequences of butyrate producing Anaerostipes hadrus strains BA1 and GIF7 isolated from the terminal ileum of a healthy lean male.</title>
        <authorList>
            <person name="Low A."/>
            <person name="Sheludchenko M."/>
            <person name="Cheng H.E."/>
            <person name="Koh X.Q."/>
            <person name="Lee J."/>
        </authorList>
    </citation>
    <scope>NUCLEOTIDE SEQUENCE</scope>
    <source>
        <strain evidence="2">BA1</strain>
    </source>
</reference>
<accession>A0AAQ3JFS8</accession>
<sequence>MGGIVVAILAFFVILYYWSGKNDDIWEDETFKRLFPKSEKINIQIIYIMALIMFGCSMILEVKYNGKIPTVFIAMVLEDWILVLILIWNHRDNKQNIKYALIYGIISTIILIILYKLGKFDFEDILKD</sequence>
<keyword evidence="1" id="KW-1133">Transmembrane helix</keyword>
<evidence type="ECO:0000313" key="3">
    <source>
        <dbReference type="Proteomes" id="UP001243496"/>
    </source>
</evidence>
<gene>
    <name evidence="2" type="ORF">RBI15_10275</name>
</gene>
<dbReference type="RefSeq" id="WP_173723762.1">
    <property type="nucleotide sequence ID" value="NZ_CP132968.1"/>
</dbReference>
<dbReference type="GeneID" id="92741779"/>
<dbReference type="Proteomes" id="UP001243496">
    <property type="component" value="Chromosome"/>
</dbReference>
<dbReference type="EMBL" id="CP132968">
    <property type="protein sequence ID" value="WMD15759.1"/>
    <property type="molecule type" value="Genomic_DNA"/>
</dbReference>
<protein>
    <submittedName>
        <fullName evidence="2">Uncharacterized protein</fullName>
    </submittedName>
</protein>
<dbReference type="AlphaFoldDB" id="A0AAQ3JFS8"/>
<proteinExistence type="predicted"/>
<feature type="transmembrane region" description="Helical" evidence="1">
    <location>
        <begin position="41"/>
        <end position="62"/>
    </location>
</feature>
<evidence type="ECO:0000313" key="2">
    <source>
        <dbReference type="EMBL" id="WMD15759.1"/>
    </source>
</evidence>
<keyword evidence="1" id="KW-0472">Membrane</keyword>
<evidence type="ECO:0000256" key="1">
    <source>
        <dbReference type="SAM" id="Phobius"/>
    </source>
</evidence>
<keyword evidence="1" id="KW-0812">Transmembrane</keyword>
<feature type="transmembrane region" description="Helical" evidence="1">
    <location>
        <begin position="68"/>
        <end position="88"/>
    </location>
</feature>
<feature type="transmembrane region" description="Helical" evidence="1">
    <location>
        <begin position="100"/>
        <end position="118"/>
    </location>
</feature>
<organism evidence="2 3">
    <name type="scientific">Anaerostipes hadrus</name>
    <dbReference type="NCBI Taxonomy" id="649756"/>
    <lineage>
        <taxon>Bacteria</taxon>
        <taxon>Bacillati</taxon>
        <taxon>Bacillota</taxon>
        <taxon>Clostridia</taxon>
        <taxon>Lachnospirales</taxon>
        <taxon>Lachnospiraceae</taxon>
        <taxon>Anaerostipes</taxon>
    </lineage>
</organism>